<dbReference type="EMBL" id="JACEIK010004720">
    <property type="protein sequence ID" value="MCD9646221.1"/>
    <property type="molecule type" value="Genomic_DNA"/>
</dbReference>
<accession>A0ABS8VHE3</accession>
<reference evidence="1 2" key="1">
    <citation type="journal article" date="2021" name="BMC Genomics">
        <title>Datura genome reveals duplications of psychoactive alkaloid biosynthetic genes and high mutation rate following tissue culture.</title>
        <authorList>
            <person name="Rajewski A."/>
            <person name="Carter-House D."/>
            <person name="Stajich J."/>
            <person name="Litt A."/>
        </authorList>
    </citation>
    <scope>NUCLEOTIDE SEQUENCE [LARGE SCALE GENOMIC DNA]</scope>
    <source>
        <strain evidence="1">AR-01</strain>
    </source>
</reference>
<gene>
    <name evidence="1" type="ORF">HAX54_035909</name>
</gene>
<keyword evidence="2" id="KW-1185">Reference proteome</keyword>
<protein>
    <submittedName>
        <fullName evidence="1">Uncharacterized protein</fullName>
    </submittedName>
</protein>
<evidence type="ECO:0000313" key="1">
    <source>
        <dbReference type="EMBL" id="MCD9646221.1"/>
    </source>
</evidence>
<sequence length="180" mass="20597">MGFTRRLVTKEDQCAWVRGIITEDQPHWVVMNGDIHRQDLKFKARMWLDLVDCPLFQPLDKMQRVEEVIDLAIKGDKDTPVFKRLRLTLRPSDSLLTKVLGDTSVLPLEVAGEIHYSEPPRDEVFPTMASAHHGDTYLVLPVYSYYEAMTLPNKWVVTLPQDPIVLPLDPLMPSMVDIAS</sequence>
<name>A0ABS8VHE3_DATST</name>
<dbReference type="Proteomes" id="UP000823775">
    <property type="component" value="Unassembled WGS sequence"/>
</dbReference>
<evidence type="ECO:0000313" key="2">
    <source>
        <dbReference type="Proteomes" id="UP000823775"/>
    </source>
</evidence>
<comment type="caution">
    <text evidence="1">The sequence shown here is derived from an EMBL/GenBank/DDBJ whole genome shotgun (WGS) entry which is preliminary data.</text>
</comment>
<organism evidence="1 2">
    <name type="scientific">Datura stramonium</name>
    <name type="common">Jimsonweed</name>
    <name type="synonym">Common thornapple</name>
    <dbReference type="NCBI Taxonomy" id="4076"/>
    <lineage>
        <taxon>Eukaryota</taxon>
        <taxon>Viridiplantae</taxon>
        <taxon>Streptophyta</taxon>
        <taxon>Embryophyta</taxon>
        <taxon>Tracheophyta</taxon>
        <taxon>Spermatophyta</taxon>
        <taxon>Magnoliopsida</taxon>
        <taxon>eudicotyledons</taxon>
        <taxon>Gunneridae</taxon>
        <taxon>Pentapetalae</taxon>
        <taxon>asterids</taxon>
        <taxon>lamiids</taxon>
        <taxon>Solanales</taxon>
        <taxon>Solanaceae</taxon>
        <taxon>Solanoideae</taxon>
        <taxon>Datureae</taxon>
        <taxon>Datura</taxon>
    </lineage>
</organism>
<proteinExistence type="predicted"/>